<organism evidence="1">
    <name type="scientific">Aspergillus niger</name>
    <dbReference type="NCBI Taxonomy" id="5061"/>
    <lineage>
        <taxon>Eukaryota</taxon>
        <taxon>Fungi</taxon>
        <taxon>Dikarya</taxon>
        <taxon>Ascomycota</taxon>
        <taxon>Pezizomycotina</taxon>
        <taxon>Eurotiomycetes</taxon>
        <taxon>Eurotiomycetidae</taxon>
        <taxon>Eurotiales</taxon>
        <taxon>Aspergillaceae</taxon>
        <taxon>Aspergillus</taxon>
        <taxon>Aspergillus subgen. Circumdati</taxon>
    </lineage>
</organism>
<dbReference type="VEuPathDB" id="FungiDB:An04g00747"/>
<dbReference type="AlphaFoldDB" id="A0AAJ8BMK3"/>
<reference evidence="1" key="2">
    <citation type="submission" date="2025-08" db="UniProtKB">
        <authorList>
            <consortium name="RefSeq"/>
        </authorList>
    </citation>
    <scope>IDENTIFICATION</scope>
</reference>
<gene>
    <name evidence="1" type="ORF">An04g00747</name>
</gene>
<evidence type="ECO:0000313" key="1">
    <source>
        <dbReference type="RefSeq" id="XP_059600447.1"/>
    </source>
</evidence>
<protein>
    <submittedName>
        <fullName evidence="1">Uncharacterized protein</fullName>
    </submittedName>
</protein>
<dbReference type="KEGG" id="ang:An04g00747"/>
<accession>A0AAJ8BMK3</accession>
<reference evidence="1" key="1">
    <citation type="submission" date="2025-02" db="EMBL/GenBank/DDBJ databases">
        <authorList>
            <consortium name="NCBI Genome Project"/>
        </authorList>
    </citation>
    <scope>NUCLEOTIDE SEQUENCE</scope>
</reference>
<name>A0AAJ8BMK3_ASPNG</name>
<proteinExistence type="predicted"/>
<dbReference type="RefSeq" id="XP_059600447.1">
    <property type="nucleotide sequence ID" value="XM_059747275.1"/>
</dbReference>
<sequence>MGVGNVHCTMSRRGEHFDRLRVIGALALRQKHPSRPLCWSSRTERIEILGCRTGCFHDDSIVMISAASLLPLFLHFDFGFLARTAHCPRLIDPSSTPESRVRLLEIAQTTSFVSI</sequence>
<dbReference type="GeneID" id="84590801"/>